<feature type="compositionally biased region" description="Low complexity" evidence="1">
    <location>
        <begin position="231"/>
        <end position="240"/>
    </location>
</feature>
<dbReference type="EMBL" id="JAHKPV010000019">
    <property type="protein sequence ID" value="MBU2874841.1"/>
    <property type="molecule type" value="Genomic_DNA"/>
</dbReference>
<dbReference type="Pfam" id="PF12118">
    <property type="entry name" value="SprA-related"/>
    <property type="match status" value="1"/>
</dbReference>
<feature type="compositionally biased region" description="Polar residues" evidence="1">
    <location>
        <begin position="217"/>
        <end position="230"/>
    </location>
</feature>
<accession>A0ABS6A9L6</accession>
<protein>
    <recommendedName>
        <fullName evidence="4">SprA-related family protein</fullName>
    </recommendedName>
</protein>
<evidence type="ECO:0000256" key="1">
    <source>
        <dbReference type="SAM" id="MobiDB-lite"/>
    </source>
</evidence>
<feature type="region of interest" description="Disordered" evidence="1">
    <location>
        <begin position="172"/>
        <end position="273"/>
    </location>
</feature>
<proteinExistence type="predicted"/>
<feature type="compositionally biased region" description="Polar residues" evidence="1">
    <location>
        <begin position="22"/>
        <end position="37"/>
    </location>
</feature>
<dbReference type="InterPro" id="IPR021973">
    <property type="entry name" value="SprA-related"/>
</dbReference>
<evidence type="ECO:0008006" key="4">
    <source>
        <dbReference type="Google" id="ProtNLM"/>
    </source>
</evidence>
<reference evidence="2 3" key="1">
    <citation type="submission" date="2021-05" db="EMBL/GenBank/DDBJ databases">
        <title>Draft genomes of bacteria isolated from model marine particles.</title>
        <authorList>
            <person name="Datta M.S."/>
            <person name="Schwartzman J.A."/>
            <person name="Enke T.N."/>
            <person name="Saavedra J."/>
            <person name="Cermak N."/>
            <person name="Cordero O.X."/>
        </authorList>
    </citation>
    <scope>NUCLEOTIDE SEQUENCE [LARGE SCALE GENOMIC DNA]</scope>
    <source>
        <strain evidence="2 3">D2M19</strain>
    </source>
</reference>
<keyword evidence="3" id="KW-1185">Reference proteome</keyword>
<feature type="compositionally biased region" description="Low complexity" evidence="1">
    <location>
        <begin position="185"/>
        <end position="214"/>
    </location>
</feature>
<organism evidence="2 3">
    <name type="scientific">Marinobacter salexigens</name>
    <dbReference type="NCBI Taxonomy" id="1925763"/>
    <lineage>
        <taxon>Bacteria</taxon>
        <taxon>Pseudomonadati</taxon>
        <taxon>Pseudomonadota</taxon>
        <taxon>Gammaproteobacteria</taxon>
        <taxon>Pseudomonadales</taxon>
        <taxon>Marinobacteraceae</taxon>
        <taxon>Marinobacter</taxon>
    </lineage>
</organism>
<feature type="compositionally biased region" description="Polar residues" evidence="1">
    <location>
        <begin position="1"/>
        <end position="11"/>
    </location>
</feature>
<dbReference type="Proteomes" id="UP000753376">
    <property type="component" value="Unassembled WGS sequence"/>
</dbReference>
<evidence type="ECO:0000313" key="2">
    <source>
        <dbReference type="EMBL" id="MBU2874841.1"/>
    </source>
</evidence>
<sequence length="273" mass="27881">MSPLSSLSPALNYSARGASGSLPASQQSVPLPNSDFNSSTSSVRESRSTGNATGETPSEAGPKAVRAADENEGAGSSRRAPEADASDKTVGGLDEAELKELTELKARDREVRAHEAAHQAAGGQYAGAMSFSYQRGPDGAQYAVGGEVSIDISPVNGDPQATIEKMRVVRSAAMAPAEPSGQDRAVAAQAMQIMLQAQSELASESESSNPSSKESTNDSGEPSRGSPTSDGGQESGSEQSPRSVEQARTAYQSVAGFGSGLDSPGDGFLPISV</sequence>
<name>A0ABS6A9L6_9GAMM</name>
<dbReference type="RefSeq" id="WP_216008654.1">
    <property type="nucleotide sequence ID" value="NZ_JAHKPV010000019.1"/>
</dbReference>
<evidence type="ECO:0000313" key="3">
    <source>
        <dbReference type="Proteomes" id="UP000753376"/>
    </source>
</evidence>
<comment type="caution">
    <text evidence="2">The sequence shown here is derived from an EMBL/GenBank/DDBJ whole genome shotgun (WGS) entry which is preliminary data.</text>
</comment>
<feature type="region of interest" description="Disordered" evidence="1">
    <location>
        <begin position="1"/>
        <end position="96"/>
    </location>
</feature>
<gene>
    <name evidence="2" type="ORF">KO508_12605</name>
</gene>